<evidence type="ECO:0000313" key="11">
    <source>
        <dbReference type="Proteomes" id="UP000469424"/>
    </source>
</evidence>
<evidence type="ECO:0000313" key="10">
    <source>
        <dbReference type="EMBL" id="MST70553.1"/>
    </source>
</evidence>
<evidence type="ECO:0000256" key="2">
    <source>
        <dbReference type="ARBA" id="ARBA00022475"/>
    </source>
</evidence>
<dbReference type="EMBL" id="VUNA01000006">
    <property type="protein sequence ID" value="MST70553.1"/>
    <property type="molecule type" value="Genomic_DNA"/>
</dbReference>
<dbReference type="AlphaFoldDB" id="A0A6N7X7H8"/>
<evidence type="ECO:0000256" key="4">
    <source>
        <dbReference type="ARBA" id="ARBA00022692"/>
    </source>
</evidence>
<keyword evidence="2" id="KW-1003">Cell membrane</keyword>
<protein>
    <submittedName>
        <fullName evidence="10">FtsQ-type POTRA domain-containing protein</fullName>
    </submittedName>
</protein>
<evidence type="ECO:0000256" key="1">
    <source>
        <dbReference type="ARBA" id="ARBA00004370"/>
    </source>
</evidence>
<sequence length="308" mass="34686">MDEKQINKDNSETSAGMDFGLDDEFVSIDRAIDELAAEMVDVDSSEEASEEPPSELDRQIAANILKRQKKRSRPSPFKVACGIIILTVAMLIFMSTGVFTIDSIQVDGNDYFTDEEIINMAHATTGKNLFYHSGSREIVEYLEGSPYIEKAKVSKRIPGTLVIRVKEREQIAAVVYNKEYLVVDSQGLLLRRSKTKPKVTIVTGIKIRKMELGEKLEVTNSKEWKSALRILNAMNDGDLYFKKLKVSDDTARGYVYDSMVCKGRVETMIESIEKERLQKVLKALFKKGIKRGTVTLTESGYASFEPKV</sequence>
<dbReference type="PANTHER" id="PTHR37820">
    <property type="entry name" value="CELL DIVISION PROTEIN DIVIB"/>
    <property type="match status" value="1"/>
</dbReference>
<keyword evidence="7" id="KW-0131">Cell cycle</keyword>
<keyword evidence="3" id="KW-0132">Cell division</keyword>
<keyword evidence="6 8" id="KW-0472">Membrane</keyword>
<organism evidence="10 11">
    <name type="scientific">Mogibacterium kristiansenii</name>
    <dbReference type="NCBI Taxonomy" id="2606708"/>
    <lineage>
        <taxon>Bacteria</taxon>
        <taxon>Bacillati</taxon>
        <taxon>Bacillota</taxon>
        <taxon>Clostridia</taxon>
        <taxon>Peptostreptococcales</taxon>
        <taxon>Anaerovoracaceae</taxon>
        <taxon>Mogibacterium</taxon>
    </lineage>
</organism>
<proteinExistence type="predicted"/>
<reference evidence="10 11" key="1">
    <citation type="submission" date="2019-08" db="EMBL/GenBank/DDBJ databases">
        <title>In-depth cultivation of the pig gut microbiome towards novel bacterial diversity and tailored functional studies.</title>
        <authorList>
            <person name="Wylensek D."/>
            <person name="Hitch T.C.A."/>
            <person name="Clavel T."/>
        </authorList>
    </citation>
    <scope>NUCLEOTIDE SEQUENCE [LARGE SCALE GENOMIC DNA]</scope>
    <source>
        <strain evidence="10 11">WCA-MUC-591-APC-4B</strain>
    </source>
</reference>
<feature type="domain" description="POTRA" evidence="9">
    <location>
        <begin position="99"/>
        <end position="168"/>
    </location>
</feature>
<dbReference type="PROSITE" id="PS51779">
    <property type="entry name" value="POTRA"/>
    <property type="match status" value="1"/>
</dbReference>
<dbReference type="Proteomes" id="UP000469424">
    <property type="component" value="Unassembled WGS sequence"/>
</dbReference>
<accession>A0A6N7X7H8</accession>
<dbReference type="GO" id="GO:0051301">
    <property type="term" value="P:cell division"/>
    <property type="evidence" value="ECO:0007669"/>
    <property type="project" value="UniProtKB-KW"/>
</dbReference>
<evidence type="ECO:0000259" key="9">
    <source>
        <dbReference type="PROSITE" id="PS51779"/>
    </source>
</evidence>
<dbReference type="PANTHER" id="PTHR37820:SF1">
    <property type="entry name" value="CELL DIVISION PROTEIN FTSQ"/>
    <property type="match status" value="1"/>
</dbReference>
<comment type="subcellular location">
    <subcellularLocation>
        <location evidence="1">Membrane</location>
    </subcellularLocation>
</comment>
<evidence type="ECO:0000256" key="7">
    <source>
        <dbReference type="ARBA" id="ARBA00023306"/>
    </source>
</evidence>
<dbReference type="InterPro" id="IPR034746">
    <property type="entry name" value="POTRA"/>
</dbReference>
<dbReference type="Pfam" id="PF08478">
    <property type="entry name" value="POTRA_1"/>
    <property type="match status" value="1"/>
</dbReference>
<dbReference type="GO" id="GO:0005886">
    <property type="term" value="C:plasma membrane"/>
    <property type="evidence" value="ECO:0007669"/>
    <property type="project" value="TreeGrafter"/>
</dbReference>
<keyword evidence="4 8" id="KW-0812">Transmembrane</keyword>
<dbReference type="InterPro" id="IPR050487">
    <property type="entry name" value="FtsQ_DivIB"/>
</dbReference>
<dbReference type="InterPro" id="IPR013685">
    <property type="entry name" value="POTRA_FtsQ_type"/>
</dbReference>
<dbReference type="Gene3D" id="3.10.20.310">
    <property type="entry name" value="membrane protein fhac"/>
    <property type="match status" value="1"/>
</dbReference>
<evidence type="ECO:0000256" key="6">
    <source>
        <dbReference type="ARBA" id="ARBA00023136"/>
    </source>
</evidence>
<comment type="caution">
    <text evidence="10">The sequence shown here is derived from an EMBL/GenBank/DDBJ whole genome shotgun (WGS) entry which is preliminary data.</text>
</comment>
<evidence type="ECO:0000256" key="5">
    <source>
        <dbReference type="ARBA" id="ARBA00022989"/>
    </source>
</evidence>
<feature type="transmembrane region" description="Helical" evidence="8">
    <location>
        <begin position="77"/>
        <end position="99"/>
    </location>
</feature>
<keyword evidence="5 8" id="KW-1133">Transmembrane helix</keyword>
<gene>
    <name evidence="10" type="ORF">FYJ65_04225</name>
</gene>
<name>A0A6N7X7H8_9FIRM</name>
<keyword evidence="11" id="KW-1185">Reference proteome</keyword>
<evidence type="ECO:0000256" key="8">
    <source>
        <dbReference type="SAM" id="Phobius"/>
    </source>
</evidence>
<evidence type="ECO:0000256" key="3">
    <source>
        <dbReference type="ARBA" id="ARBA00022618"/>
    </source>
</evidence>